<evidence type="ECO:0000256" key="1">
    <source>
        <dbReference type="SAM" id="MobiDB-lite"/>
    </source>
</evidence>
<dbReference type="Proteomes" id="UP001381693">
    <property type="component" value="Unassembled WGS sequence"/>
</dbReference>
<feature type="non-terminal residue" evidence="2">
    <location>
        <position position="164"/>
    </location>
</feature>
<feature type="compositionally biased region" description="Low complexity" evidence="1">
    <location>
        <begin position="104"/>
        <end position="126"/>
    </location>
</feature>
<comment type="caution">
    <text evidence="2">The sequence shown here is derived from an EMBL/GenBank/DDBJ whole genome shotgun (WGS) entry which is preliminary data.</text>
</comment>
<dbReference type="AlphaFoldDB" id="A0AAN8WCQ5"/>
<keyword evidence="3" id="KW-1185">Reference proteome</keyword>
<accession>A0AAN8WCQ5</accession>
<sequence>MLSDEAIAGLMLDEEIAEASNAMGTPLNTPISDIPLSTSSSVCSWPVLPQSYASRPQKEQDDISLLECLTAVESIQEESVCSSINKSMDGLKLDDSFPPATRQLKPPKSLPLSNSSSSEHSSPEDLTPGYVPLQNVCTPFSPEEFVPSSTAVVSSEPTPPSSTS</sequence>
<feature type="region of interest" description="Disordered" evidence="1">
    <location>
        <begin position="91"/>
        <end position="135"/>
    </location>
</feature>
<reference evidence="2 3" key="1">
    <citation type="submission" date="2023-11" db="EMBL/GenBank/DDBJ databases">
        <title>Halocaridina rubra genome assembly.</title>
        <authorList>
            <person name="Smith C."/>
        </authorList>
    </citation>
    <scope>NUCLEOTIDE SEQUENCE [LARGE SCALE GENOMIC DNA]</scope>
    <source>
        <strain evidence="2">EP-1</strain>
        <tissue evidence="2">Whole</tissue>
    </source>
</reference>
<dbReference type="EMBL" id="JAXCGZ010021644">
    <property type="protein sequence ID" value="KAK7046160.1"/>
    <property type="molecule type" value="Genomic_DNA"/>
</dbReference>
<gene>
    <name evidence="2" type="ORF">SK128_008131</name>
</gene>
<proteinExistence type="predicted"/>
<name>A0AAN8WCQ5_HALRR</name>
<evidence type="ECO:0000313" key="2">
    <source>
        <dbReference type="EMBL" id="KAK7046160.1"/>
    </source>
</evidence>
<organism evidence="2 3">
    <name type="scientific">Halocaridina rubra</name>
    <name type="common">Hawaiian red shrimp</name>
    <dbReference type="NCBI Taxonomy" id="373956"/>
    <lineage>
        <taxon>Eukaryota</taxon>
        <taxon>Metazoa</taxon>
        <taxon>Ecdysozoa</taxon>
        <taxon>Arthropoda</taxon>
        <taxon>Crustacea</taxon>
        <taxon>Multicrustacea</taxon>
        <taxon>Malacostraca</taxon>
        <taxon>Eumalacostraca</taxon>
        <taxon>Eucarida</taxon>
        <taxon>Decapoda</taxon>
        <taxon>Pleocyemata</taxon>
        <taxon>Caridea</taxon>
        <taxon>Atyoidea</taxon>
        <taxon>Atyidae</taxon>
        <taxon>Halocaridina</taxon>
    </lineage>
</organism>
<evidence type="ECO:0000313" key="3">
    <source>
        <dbReference type="Proteomes" id="UP001381693"/>
    </source>
</evidence>
<protein>
    <submittedName>
        <fullName evidence="2">Uncharacterized protein</fullName>
    </submittedName>
</protein>